<reference evidence="4" key="2">
    <citation type="submission" date="2025-08" db="UniProtKB">
        <authorList>
            <consortium name="RefSeq"/>
        </authorList>
    </citation>
    <scope>IDENTIFICATION</scope>
    <source>
        <tissue evidence="4">Leaves</tissue>
    </source>
</reference>
<evidence type="ECO:0000259" key="2">
    <source>
        <dbReference type="Pfam" id="PF20167"/>
    </source>
</evidence>
<feature type="compositionally biased region" description="Basic and acidic residues" evidence="1">
    <location>
        <begin position="408"/>
        <end position="429"/>
    </location>
</feature>
<dbReference type="Pfam" id="PF20167">
    <property type="entry name" value="Transposase_32"/>
    <property type="match status" value="1"/>
</dbReference>
<name>A0ABM4UVL7_COFAR</name>
<evidence type="ECO:0000256" key="1">
    <source>
        <dbReference type="SAM" id="MobiDB-lite"/>
    </source>
</evidence>
<accession>A0ABM4UVL7</accession>
<organism evidence="3 4">
    <name type="scientific">Coffea arabica</name>
    <name type="common">Arabian coffee</name>
    <dbReference type="NCBI Taxonomy" id="13443"/>
    <lineage>
        <taxon>Eukaryota</taxon>
        <taxon>Viridiplantae</taxon>
        <taxon>Streptophyta</taxon>
        <taxon>Embryophyta</taxon>
        <taxon>Tracheophyta</taxon>
        <taxon>Spermatophyta</taxon>
        <taxon>Magnoliopsida</taxon>
        <taxon>eudicotyledons</taxon>
        <taxon>Gunneridae</taxon>
        <taxon>Pentapetalae</taxon>
        <taxon>asterids</taxon>
        <taxon>lamiids</taxon>
        <taxon>Gentianales</taxon>
        <taxon>Rubiaceae</taxon>
        <taxon>Ixoroideae</taxon>
        <taxon>Gardenieae complex</taxon>
        <taxon>Bertiereae - Coffeeae clade</taxon>
        <taxon>Coffeeae</taxon>
        <taxon>Coffea</taxon>
    </lineage>
</organism>
<feature type="compositionally biased region" description="Acidic residues" evidence="1">
    <location>
        <begin position="42"/>
        <end position="67"/>
    </location>
</feature>
<reference evidence="3" key="1">
    <citation type="journal article" date="2025" name="Foods">
        <title>Unveiling the Microbial Signatures of Arabica Coffee Cherries: Insights into Ripeness Specific Diversity, Functional Traits, and Implications for Quality and Safety.</title>
        <authorList>
            <consortium name="RefSeq"/>
            <person name="Tenea G.N."/>
            <person name="Cifuentes V."/>
            <person name="Reyes P."/>
            <person name="Cevallos-Vallejos M."/>
        </authorList>
    </citation>
    <scope>NUCLEOTIDE SEQUENCE [LARGE SCALE GENOMIC DNA]</scope>
</reference>
<proteinExistence type="predicted"/>
<feature type="region of interest" description="Disordered" evidence="1">
    <location>
        <begin position="361"/>
        <end position="391"/>
    </location>
</feature>
<sequence length="446" mass="51089">MARTKKGAVKSPSPNRRGEASTSRPPRLKRKASRRLVLQDEPSSEEENQQQEQQEEQEAQGEQEEEVPYDKSHFTSAENEVWYNVRRGAKVLVEKDVTPDVEEVYHLKTSFAKLGWENFFNIPNFYYEELVREFYANVEDKKVFHYDTEVITSTVRGRIVRVHRADLECYLHVSDVGRKVDLKKAFKPNDLDSWNMLEALVRLGVEYKATRKIGRYSVLTSSFSKSQRLLIYLFASNIIPRASGTNEARTSDIYFLDKMEHGLGNIQGIPLGSIITNHMWAVVRSNDIKHAFPYPRFLTFEFQRAGVNFSNVIPTGLKKKDVFTLDFYRFILKSKDIGGPSTQGGAQGDIRHEEEAEIERIEEAQGVETTTPPISTESSSSRRPSSPQDTRSFLKKIMDKLFCVEAEVKKSRQENKRNSERIRRIDTKLGIKAPPTPPSSPDQATT</sequence>
<dbReference type="RefSeq" id="XP_071911330.1">
    <property type="nucleotide sequence ID" value="XM_072055229.1"/>
</dbReference>
<dbReference type="Proteomes" id="UP001652660">
    <property type="component" value="Chromosome 1e"/>
</dbReference>
<dbReference type="InterPro" id="IPR046796">
    <property type="entry name" value="Transposase_32_dom"/>
</dbReference>
<evidence type="ECO:0000313" key="4">
    <source>
        <dbReference type="RefSeq" id="XP_071911330.1"/>
    </source>
</evidence>
<feature type="region of interest" description="Disordered" evidence="1">
    <location>
        <begin position="408"/>
        <end position="446"/>
    </location>
</feature>
<gene>
    <name evidence="4" type="primary">LOC113711291</name>
</gene>
<keyword evidence="3" id="KW-1185">Reference proteome</keyword>
<evidence type="ECO:0000313" key="3">
    <source>
        <dbReference type="Proteomes" id="UP001652660"/>
    </source>
</evidence>
<dbReference type="GeneID" id="113711291"/>
<feature type="region of interest" description="Disordered" evidence="1">
    <location>
        <begin position="1"/>
        <end position="71"/>
    </location>
</feature>
<protein>
    <recommendedName>
        <fullName evidence="2">Putative plant transposon protein domain-containing protein</fullName>
    </recommendedName>
</protein>
<feature type="compositionally biased region" description="Low complexity" evidence="1">
    <location>
        <begin position="369"/>
        <end position="391"/>
    </location>
</feature>
<feature type="domain" description="Putative plant transposon protein" evidence="2">
    <location>
        <begin position="113"/>
        <end position="308"/>
    </location>
</feature>